<feature type="region of interest" description="Disordered" evidence="11">
    <location>
        <begin position="376"/>
        <end position="416"/>
    </location>
</feature>
<dbReference type="Pfam" id="PF00536">
    <property type="entry name" value="SAM_1"/>
    <property type="match status" value="1"/>
</dbReference>
<dbReference type="InterPro" id="IPR001660">
    <property type="entry name" value="SAM"/>
</dbReference>
<keyword evidence="15" id="KW-1185">Reference proteome</keyword>
<feature type="region of interest" description="Disordered" evidence="11">
    <location>
        <begin position="1174"/>
        <end position="1258"/>
    </location>
</feature>
<organism evidence="14 15">
    <name type="scientific">Heterodera trifolii</name>
    <dbReference type="NCBI Taxonomy" id="157864"/>
    <lineage>
        <taxon>Eukaryota</taxon>
        <taxon>Metazoa</taxon>
        <taxon>Ecdysozoa</taxon>
        <taxon>Nematoda</taxon>
        <taxon>Chromadorea</taxon>
        <taxon>Rhabditida</taxon>
        <taxon>Tylenchina</taxon>
        <taxon>Tylenchomorpha</taxon>
        <taxon>Tylenchoidea</taxon>
        <taxon>Heteroderidae</taxon>
        <taxon>Heteroderinae</taxon>
        <taxon>Heterodera</taxon>
    </lineage>
</organism>
<dbReference type="PANTHER" id="PTHR22998">
    <property type="entry name" value="SARM1"/>
    <property type="match status" value="1"/>
</dbReference>
<evidence type="ECO:0000256" key="1">
    <source>
        <dbReference type="ARBA" id="ARBA00004496"/>
    </source>
</evidence>
<evidence type="ECO:0000256" key="8">
    <source>
        <dbReference type="ARBA" id="ARBA00022859"/>
    </source>
</evidence>
<keyword evidence="9" id="KW-0520">NAD</keyword>
<evidence type="ECO:0000256" key="2">
    <source>
        <dbReference type="ARBA" id="ARBA00008291"/>
    </source>
</evidence>
<accession>A0ABD2LPF9</accession>
<evidence type="ECO:0000256" key="10">
    <source>
        <dbReference type="ARBA" id="ARBA00047304"/>
    </source>
</evidence>
<dbReference type="EMBL" id="JBICBT010000334">
    <property type="protein sequence ID" value="KAL3117120.1"/>
    <property type="molecule type" value="Genomic_DNA"/>
</dbReference>
<dbReference type="SMART" id="SM00255">
    <property type="entry name" value="TIR"/>
    <property type="match status" value="1"/>
</dbReference>
<evidence type="ECO:0000259" key="12">
    <source>
        <dbReference type="PROSITE" id="PS50104"/>
    </source>
</evidence>
<keyword evidence="5" id="KW-0399">Innate immunity</keyword>
<dbReference type="InterPro" id="IPR000157">
    <property type="entry name" value="TIR_dom"/>
</dbReference>
<comment type="catalytic activity">
    <reaction evidence="10">
        <text>NAD(+) + H2O = ADP-D-ribose + nicotinamide + H(+)</text>
        <dbReference type="Rhea" id="RHEA:16301"/>
        <dbReference type="ChEBI" id="CHEBI:15377"/>
        <dbReference type="ChEBI" id="CHEBI:15378"/>
        <dbReference type="ChEBI" id="CHEBI:17154"/>
        <dbReference type="ChEBI" id="CHEBI:57540"/>
        <dbReference type="ChEBI" id="CHEBI:57967"/>
        <dbReference type="EC" id="3.2.2.6"/>
    </reaction>
    <physiologicalReaction direction="left-to-right" evidence="10">
        <dbReference type="Rhea" id="RHEA:16302"/>
    </physiologicalReaction>
</comment>
<dbReference type="InterPro" id="IPR013761">
    <property type="entry name" value="SAM/pointed_sf"/>
</dbReference>
<dbReference type="Pfam" id="PF13676">
    <property type="entry name" value="TIR_2"/>
    <property type="match status" value="1"/>
</dbReference>
<evidence type="ECO:0000256" key="3">
    <source>
        <dbReference type="ARBA" id="ARBA00011982"/>
    </source>
</evidence>
<evidence type="ECO:0000259" key="13">
    <source>
        <dbReference type="PROSITE" id="PS50105"/>
    </source>
</evidence>
<proteinExistence type="inferred from homology"/>
<dbReference type="InterPro" id="IPR039184">
    <property type="entry name" value="SARM1"/>
</dbReference>
<evidence type="ECO:0000313" key="15">
    <source>
        <dbReference type="Proteomes" id="UP001620626"/>
    </source>
</evidence>
<protein>
    <recommendedName>
        <fullName evidence="3">ADP-ribosyl cyclase/cyclic ADP-ribose hydrolase</fullName>
        <ecNumber evidence="3">3.2.2.6</ecNumber>
    </recommendedName>
</protein>
<dbReference type="InterPro" id="IPR035897">
    <property type="entry name" value="Toll_tir_struct_dom_sf"/>
</dbReference>
<dbReference type="AlphaFoldDB" id="A0ABD2LPF9"/>
<dbReference type="Proteomes" id="UP001620626">
    <property type="component" value="Unassembled WGS sequence"/>
</dbReference>
<dbReference type="GO" id="GO:0045087">
    <property type="term" value="P:innate immune response"/>
    <property type="evidence" value="ECO:0007669"/>
    <property type="project" value="UniProtKB-KW"/>
</dbReference>
<dbReference type="Gene3D" id="1.25.10.10">
    <property type="entry name" value="Leucine-rich Repeat Variant"/>
    <property type="match status" value="1"/>
</dbReference>
<dbReference type="SUPFAM" id="SSF52200">
    <property type="entry name" value="Toll/Interleukin receptor TIR domain"/>
    <property type="match status" value="1"/>
</dbReference>
<dbReference type="GO" id="GO:0019677">
    <property type="term" value="P:NAD+ catabolic process"/>
    <property type="evidence" value="ECO:0007669"/>
    <property type="project" value="UniProtKB-ARBA"/>
</dbReference>
<dbReference type="Gene3D" id="1.10.150.50">
    <property type="entry name" value="Transcription Factor, Ets-1"/>
    <property type="match status" value="2"/>
</dbReference>
<dbReference type="FunFam" id="1.10.150.50:FF:000043">
    <property type="entry name" value="Sterile alpha and TIR motif-containing 1"/>
    <property type="match status" value="1"/>
</dbReference>
<evidence type="ECO:0000256" key="7">
    <source>
        <dbReference type="ARBA" id="ARBA00022801"/>
    </source>
</evidence>
<dbReference type="PROSITE" id="PS50105">
    <property type="entry name" value="SAM_DOMAIN"/>
    <property type="match status" value="1"/>
</dbReference>
<dbReference type="EC" id="3.2.2.6" evidence="3"/>
<feature type="compositionally biased region" description="Polar residues" evidence="11">
    <location>
        <begin position="1184"/>
        <end position="1208"/>
    </location>
</feature>
<dbReference type="GO" id="GO:0061809">
    <property type="term" value="F:NAD+ nucleosidase activity, cyclic ADP-ribose generating"/>
    <property type="evidence" value="ECO:0007669"/>
    <property type="project" value="UniProtKB-EC"/>
</dbReference>
<dbReference type="FunFam" id="1.10.150.50:FF:000101">
    <property type="entry name" value="Sterile alpha and TIR motif-containing protein tir-1"/>
    <property type="match status" value="1"/>
</dbReference>
<name>A0ABD2LPF9_9BILA</name>
<feature type="compositionally biased region" description="Polar residues" evidence="11">
    <location>
        <begin position="236"/>
        <end position="250"/>
    </location>
</feature>
<feature type="compositionally biased region" description="Basic and acidic residues" evidence="11">
    <location>
        <begin position="400"/>
        <end position="411"/>
    </location>
</feature>
<comment type="similarity">
    <text evidence="2">Belongs to the SARM1 family.</text>
</comment>
<dbReference type="GO" id="GO:0044297">
    <property type="term" value="C:cell body"/>
    <property type="evidence" value="ECO:0007669"/>
    <property type="project" value="UniProtKB-ARBA"/>
</dbReference>
<dbReference type="GO" id="GO:0003953">
    <property type="term" value="F:NAD+ nucleosidase activity"/>
    <property type="evidence" value="ECO:0007669"/>
    <property type="project" value="UniProtKB-ARBA"/>
</dbReference>
<dbReference type="SUPFAM" id="SSF47769">
    <property type="entry name" value="SAM/Pointed domain"/>
    <property type="match status" value="2"/>
</dbReference>
<dbReference type="Gene3D" id="3.40.50.10140">
    <property type="entry name" value="Toll/interleukin-1 receptor homology (TIR) domain"/>
    <property type="match status" value="1"/>
</dbReference>
<feature type="domain" description="TIR" evidence="12">
    <location>
        <begin position="992"/>
        <end position="1137"/>
    </location>
</feature>
<evidence type="ECO:0000256" key="6">
    <source>
        <dbReference type="ARBA" id="ARBA00022737"/>
    </source>
</evidence>
<gene>
    <name evidence="14" type="ORF">niasHT_007523</name>
</gene>
<dbReference type="PROSITE" id="PS50104">
    <property type="entry name" value="TIR"/>
    <property type="match status" value="1"/>
</dbReference>
<keyword evidence="6" id="KW-0677">Repeat</keyword>
<evidence type="ECO:0000256" key="11">
    <source>
        <dbReference type="SAM" id="MobiDB-lite"/>
    </source>
</evidence>
<dbReference type="InterPro" id="IPR016024">
    <property type="entry name" value="ARM-type_fold"/>
</dbReference>
<comment type="caution">
    <text evidence="14">The sequence shown here is derived from an EMBL/GenBank/DDBJ whole genome shotgun (WGS) entry which is preliminary data.</text>
</comment>
<feature type="domain" description="SAM" evidence="13">
    <location>
        <begin position="846"/>
        <end position="910"/>
    </location>
</feature>
<evidence type="ECO:0000313" key="14">
    <source>
        <dbReference type="EMBL" id="KAL3117120.1"/>
    </source>
</evidence>
<feature type="region of interest" description="Disordered" evidence="11">
    <location>
        <begin position="230"/>
        <end position="265"/>
    </location>
</feature>
<dbReference type="FunFam" id="3.40.50.10140:FF:000023">
    <property type="entry name" value="Sterile alpha and TIR motif-containing protein tir-1"/>
    <property type="match status" value="1"/>
</dbReference>
<reference evidence="14 15" key="1">
    <citation type="submission" date="2024-10" db="EMBL/GenBank/DDBJ databases">
        <authorList>
            <person name="Kim D."/>
        </authorList>
    </citation>
    <scope>NUCLEOTIDE SEQUENCE [LARGE SCALE GENOMIC DNA]</scope>
    <source>
        <strain evidence="14">BH-2024</strain>
    </source>
</reference>
<dbReference type="GO" id="GO:0048678">
    <property type="term" value="P:response to axon injury"/>
    <property type="evidence" value="ECO:0007669"/>
    <property type="project" value="UniProtKB-ARBA"/>
</dbReference>
<keyword evidence="4" id="KW-0963">Cytoplasm</keyword>
<dbReference type="GO" id="GO:0005737">
    <property type="term" value="C:cytoplasm"/>
    <property type="evidence" value="ECO:0007669"/>
    <property type="project" value="UniProtKB-SubCell"/>
</dbReference>
<evidence type="ECO:0000256" key="9">
    <source>
        <dbReference type="ARBA" id="ARBA00023027"/>
    </source>
</evidence>
<feature type="compositionally biased region" description="Low complexity" evidence="11">
    <location>
        <begin position="1209"/>
        <end position="1238"/>
    </location>
</feature>
<dbReference type="PANTHER" id="PTHR22998:SF1">
    <property type="entry name" value="NAD(+) HYDROLASE SARM1"/>
    <property type="match status" value="1"/>
</dbReference>
<keyword evidence="7" id="KW-0378">Hydrolase</keyword>
<feature type="compositionally biased region" description="Polar residues" evidence="11">
    <location>
        <begin position="1247"/>
        <end position="1258"/>
    </location>
</feature>
<comment type="subcellular location">
    <subcellularLocation>
        <location evidence="1">Cytoplasm</location>
    </subcellularLocation>
</comment>
<dbReference type="SUPFAM" id="SSF48371">
    <property type="entry name" value="ARM repeat"/>
    <property type="match status" value="1"/>
</dbReference>
<sequence length="1258" mass="136870">MSSADSSSVIPSSPLSAPVTDRVPMYSSKSVSVLPHHISLGSISLGSSFASSGGGSCGSCCSISTAATTVVEGRDCGAAAAVACGAGGESRSAALLPRQNVDVGRTGNEALDGAAVAGGQQQRLERVQTEEDDRDRLAPLKSATDGRHCFTPAVAYSARPSAAVDSSQCHSTSGGRHCADFSNGFYRTTTVVANGGGLLSLGSPGSGTLIGAEQKSRSTGNLDKNGICPPNVGAVPSTSAGQQRSFSPSSRGRAERGGIGPRLQREHLKYGSLRNCALISSSSSSGGHQLRHQFSTTVPPAGDEVCGESEAAAAEQHQHLSSIGRCQNGFILDRLNDGQHQNQRHKDIEENGLDGMPRPKQTAEECRNSDIRLQQSLSTPSGANDPTAALINGDGTCGGTRKESEYRRYRSEGSTSGNCVPLAAHHPVEMPDVAMLDDLSPTVGAAVGIERHCSSPPSRLNLFQQDTIVGNGTPLSKHSHTEQVMMMHTLKTKLQKYQSFIDKAFQLIQQGMDEQIIEGCTIVTKVMTKAWLFPKISHDLAYALCDFLRDQTYFESLVILFVKPTISESVRLCCGRVLEECMASTNCELIVQKGYLKKVVTTAEKLNKNHEQQRLSLSIMECLFKHSLETTDKLIEFQVIDHILLTCKRATDNPSALRHAALALANLSVYSCPEAKKKLITKKLPDWLFLLASQTDDITRYYACLAISVLGCASTNSKEMEMAVTKSGTLSLVEPFLGSHQPSTFSQHDYKYSQGRPKEWLLRLLPLLSSVKCREAKSMAAFHLCVEATIKKEQQKLELLAEIGAIEALKECASSPDEMPAKFASEALTIIGEEVPYKLSQQVPCWSIKDVQYWVEKIGFGTFSAAFAAHMVDGDLLLLLTEKELEEDLGMGSGLLRKRFMRELESLKIAADYSSVDETHLDQFLMSLSAELSVYTYQMLGMGLNRNLLPQLTNDMMKSVCGIVNPIHRLKLRQALQDSKHIDDIEVAILSKQIDVFISYRRSTGNQLASLIKVLLQLRGYKVFIDVDRLYAGKFDSSLLKNIQAAKHFILVLTPHSLDRLLNDNNCEDWIHKELHCAFEHQKNVIPIFDQHFEFPAVESQLPDDIRQITRFNGVRWVHDYQEACIDKVERFIKGELNRVPSLGANVLAIPSSAPVISATSIVPSSARKAAPYRFNGTAGSGHATPTGNARTTPTAMGNGSGRMQRQAQNNGQTDNTTTTNSGSTNSSNSVTIRSSSIEKQRKKPLFSSSVSTVNSER</sequence>
<dbReference type="SMART" id="SM00454">
    <property type="entry name" value="SAM"/>
    <property type="match status" value="2"/>
</dbReference>
<keyword evidence="8" id="KW-0391">Immunity</keyword>
<evidence type="ECO:0000256" key="5">
    <source>
        <dbReference type="ARBA" id="ARBA00022588"/>
    </source>
</evidence>
<evidence type="ECO:0000256" key="4">
    <source>
        <dbReference type="ARBA" id="ARBA00022490"/>
    </source>
</evidence>
<dbReference type="InterPro" id="IPR011989">
    <property type="entry name" value="ARM-like"/>
</dbReference>